<dbReference type="PROSITE" id="PS51257">
    <property type="entry name" value="PROKAR_LIPOPROTEIN"/>
    <property type="match status" value="1"/>
</dbReference>
<evidence type="ECO:0000313" key="3">
    <source>
        <dbReference type="Proteomes" id="UP001057520"/>
    </source>
</evidence>
<evidence type="ECO:0000313" key="2">
    <source>
        <dbReference type="EMBL" id="USQ94607.1"/>
    </source>
</evidence>
<dbReference type="Pfam" id="PF06693">
    <property type="entry name" value="DUF1190"/>
    <property type="match status" value="1"/>
</dbReference>
<feature type="chain" id="PRO_5047469239" evidence="1">
    <location>
        <begin position="20"/>
        <end position="211"/>
    </location>
</feature>
<keyword evidence="3" id="KW-1185">Reference proteome</keyword>
<proteinExistence type="predicted"/>
<feature type="signal peptide" evidence="1">
    <location>
        <begin position="1"/>
        <end position="19"/>
    </location>
</feature>
<dbReference type="Proteomes" id="UP001057520">
    <property type="component" value="Chromosome"/>
</dbReference>
<dbReference type="EMBL" id="CP096040">
    <property type="protein sequence ID" value="USQ94607.1"/>
    <property type="molecule type" value="Genomic_DNA"/>
</dbReference>
<sequence length="211" mass="22232">MRKRSSSLKLTTMLAGATALTLSGCDDPGPQASWDPNRGEQVQAFSYKSLEECKAANEVSDAQCDTSYAAAQKDDQKNAPRYEARASCEDVYGAGNCVPRSEANGGGSFFTPLLAGFVIGQMLDGGGYRGTGLYRRNDEYGGGYYSTYGGRLGRDYGTGRTTISKSSIDPPDAIRQAPPKIQTRTSVVSRGGFGGGRSYASSGSYRGGFGG</sequence>
<gene>
    <name evidence="2" type="ORF">MZV50_18765</name>
</gene>
<organism evidence="2 3">
    <name type="scientific">Caulobacter segnis</name>
    <dbReference type="NCBI Taxonomy" id="88688"/>
    <lineage>
        <taxon>Bacteria</taxon>
        <taxon>Pseudomonadati</taxon>
        <taxon>Pseudomonadota</taxon>
        <taxon>Alphaproteobacteria</taxon>
        <taxon>Caulobacterales</taxon>
        <taxon>Caulobacteraceae</taxon>
        <taxon>Caulobacter</taxon>
    </lineage>
</organism>
<dbReference type="InterPro" id="IPR009576">
    <property type="entry name" value="Biofilm_formation_YgiB"/>
</dbReference>
<reference evidence="2 3" key="1">
    <citation type="submission" date="2022-04" db="EMBL/GenBank/DDBJ databases">
        <title>Genome sequence of soybean root-associated Caulobacter segnis RL271.</title>
        <authorList>
            <person name="Longley R."/>
            <person name="Bonito G."/>
            <person name="Trigodet F."/>
            <person name="Crosson S."/>
            <person name="Fiebig A."/>
        </authorList>
    </citation>
    <scope>NUCLEOTIDE SEQUENCE [LARGE SCALE GENOMIC DNA]</scope>
    <source>
        <strain evidence="2 3">RL271</strain>
    </source>
</reference>
<protein>
    <submittedName>
        <fullName evidence="2">DUF1190 domain-containing protein</fullName>
    </submittedName>
</protein>
<accession>A0ABY4ZP82</accession>
<keyword evidence="1" id="KW-0732">Signal</keyword>
<name>A0ABY4ZP82_9CAUL</name>
<evidence type="ECO:0000256" key="1">
    <source>
        <dbReference type="SAM" id="SignalP"/>
    </source>
</evidence>